<evidence type="ECO:0000259" key="3">
    <source>
        <dbReference type="Pfam" id="PF22921"/>
    </source>
</evidence>
<organism evidence="4 5">
    <name type="scientific">Stegodyphus mimosarum</name>
    <name type="common">African social velvet spider</name>
    <dbReference type="NCBI Taxonomy" id="407821"/>
    <lineage>
        <taxon>Eukaryota</taxon>
        <taxon>Metazoa</taxon>
        <taxon>Ecdysozoa</taxon>
        <taxon>Arthropoda</taxon>
        <taxon>Chelicerata</taxon>
        <taxon>Arachnida</taxon>
        <taxon>Araneae</taxon>
        <taxon>Araneomorphae</taxon>
        <taxon>Entelegynae</taxon>
        <taxon>Eresoidea</taxon>
        <taxon>Eresidae</taxon>
        <taxon>Stegodyphus</taxon>
    </lineage>
</organism>
<keyword evidence="1" id="KW-0812">Transmembrane</keyword>
<feature type="domain" description="LicD/FKTN/FKRP nucleotidyltransferase" evidence="2">
    <location>
        <begin position="359"/>
        <end position="443"/>
    </location>
</feature>
<dbReference type="OrthoDB" id="444255at2759"/>
<reference evidence="4 5" key="1">
    <citation type="submission" date="2013-11" db="EMBL/GenBank/DDBJ databases">
        <title>Genome sequencing of Stegodyphus mimosarum.</title>
        <authorList>
            <person name="Bechsgaard J."/>
        </authorList>
    </citation>
    <scope>NUCLEOTIDE SEQUENCE [LARGE SCALE GENOMIC DNA]</scope>
</reference>
<keyword evidence="1" id="KW-1133">Transmembrane helix</keyword>
<sequence>MMRILTWKTCLIGAFLTNFIIGFIMWLNLDKNCNCSNFHETYTSYIRAGNQKHRLEISSINDSDVQLSSKALILVREFEYFENDLPDTVKSIRNILPTVKILIIADKIPYPPLQLPIENDENIHIISLKQYVGRSFEYTQPFNLIDKEHIFIVPDSLRMENLSQMIAMMEAHNKNPKTIIAAPIDGENLSCLSLNVSLRHWTIKYGINTADRYCNVLEGMHVVLLTKSLLLQFGYPFSRPFTTSLYIQASQQKIKTQVAKGVSFKRGKNLFSNAHYKWKYSTLNTERKHNLYKDFGIKKVIYPASKVEWHGCSKNTARCFGTVINNMPEYLYEKRWTPPCCLENLRQTARYVFTILEKCKVRYWLEGGSLLGAVRTNDIIPWDYDVDVGIYKDDIQKCEWLKNSLQQSIVDTQGFLWEKAHEGDFIRVQFSQTNHLHVDIFPFYSRNGTMTKNTWFPSHKQDTEFPEHYLKPLYKIKFIGVVVSAPNNYRKFLEFKFGKGVIENPEYPDSKVLKFPK</sequence>
<dbReference type="GO" id="GO:0035269">
    <property type="term" value="P:protein O-linked glycosylation via mannose"/>
    <property type="evidence" value="ECO:0007669"/>
    <property type="project" value="TreeGrafter"/>
</dbReference>
<keyword evidence="1" id="KW-0472">Membrane</keyword>
<dbReference type="InterPro" id="IPR007074">
    <property type="entry name" value="LicD/FKTN/FKRP_NTP_transf"/>
</dbReference>
<protein>
    <submittedName>
        <fullName evidence="4">Fukutin-related protein</fullName>
    </submittedName>
</protein>
<dbReference type="Pfam" id="PF22921">
    <property type="entry name" value="FKRP_N"/>
    <property type="match status" value="1"/>
</dbReference>
<dbReference type="GO" id="GO:0005794">
    <property type="term" value="C:Golgi apparatus"/>
    <property type="evidence" value="ECO:0007669"/>
    <property type="project" value="TreeGrafter"/>
</dbReference>
<dbReference type="EMBL" id="KK119315">
    <property type="protein sequence ID" value="KFM75354.1"/>
    <property type="molecule type" value="Genomic_DNA"/>
</dbReference>
<gene>
    <name evidence="4" type="ORF">X975_22894</name>
</gene>
<keyword evidence="5" id="KW-1185">Reference proteome</keyword>
<accession>A0A087UDB5</accession>
<dbReference type="AlphaFoldDB" id="A0A087UDB5"/>
<feature type="non-terminal residue" evidence="4">
    <location>
        <position position="517"/>
    </location>
</feature>
<evidence type="ECO:0000313" key="5">
    <source>
        <dbReference type="Proteomes" id="UP000054359"/>
    </source>
</evidence>
<name>A0A087UDB5_STEMI</name>
<evidence type="ECO:0000259" key="2">
    <source>
        <dbReference type="Pfam" id="PF04991"/>
    </source>
</evidence>
<dbReference type="Proteomes" id="UP000054359">
    <property type="component" value="Unassembled WGS sequence"/>
</dbReference>
<dbReference type="InterPro" id="IPR055105">
    <property type="entry name" value="FKRP_N"/>
</dbReference>
<feature type="domain" description="FKRP stem" evidence="3">
    <location>
        <begin position="66"/>
        <end position="302"/>
    </location>
</feature>
<dbReference type="PANTHER" id="PTHR13627:SF31">
    <property type="entry name" value="RIBITOL 5-PHOSPHATE TRANSFERASE FKRP"/>
    <property type="match status" value="1"/>
</dbReference>
<evidence type="ECO:0000256" key="1">
    <source>
        <dbReference type="SAM" id="Phobius"/>
    </source>
</evidence>
<evidence type="ECO:0000313" key="4">
    <source>
        <dbReference type="EMBL" id="KFM75354.1"/>
    </source>
</evidence>
<dbReference type="PANTHER" id="PTHR13627">
    <property type="entry name" value="FUKUTIN RELATED PROTEIN"/>
    <property type="match status" value="1"/>
</dbReference>
<dbReference type="InterPro" id="IPR052613">
    <property type="entry name" value="LicD_transferase"/>
</dbReference>
<dbReference type="OMA" id="KEWTATY"/>
<proteinExistence type="predicted"/>
<dbReference type="STRING" id="407821.A0A087UDB5"/>
<dbReference type="Pfam" id="PF04991">
    <property type="entry name" value="LicD"/>
    <property type="match status" value="1"/>
</dbReference>
<feature type="transmembrane region" description="Helical" evidence="1">
    <location>
        <begin position="7"/>
        <end position="27"/>
    </location>
</feature>